<dbReference type="InterPro" id="IPR023827">
    <property type="entry name" value="Peptidase_S8_Asp-AS"/>
</dbReference>
<dbReference type="PANTHER" id="PTHR43399:SF4">
    <property type="entry name" value="CELL WALL-ASSOCIATED PROTEASE"/>
    <property type="match status" value="1"/>
</dbReference>
<evidence type="ECO:0000256" key="4">
    <source>
        <dbReference type="ARBA" id="ARBA00022825"/>
    </source>
</evidence>
<evidence type="ECO:0000256" key="5">
    <source>
        <dbReference type="PROSITE-ProRule" id="PRU01240"/>
    </source>
</evidence>
<evidence type="ECO:0000256" key="6">
    <source>
        <dbReference type="RuleBase" id="RU003355"/>
    </source>
</evidence>
<proteinExistence type="inferred from homology"/>
<evidence type="ECO:0000256" key="2">
    <source>
        <dbReference type="ARBA" id="ARBA00022670"/>
    </source>
</evidence>
<feature type="active site" description="Charge relay system" evidence="5">
    <location>
        <position position="290"/>
    </location>
</feature>
<comment type="similarity">
    <text evidence="1 5 6">Belongs to the peptidase S8 family.</text>
</comment>
<dbReference type="InterPro" id="IPR034080">
    <property type="entry name" value="Protease_P7-like_dom"/>
</dbReference>
<dbReference type="AlphaFoldDB" id="A0A326RZR4"/>
<evidence type="ECO:0000256" key="3">
    <source>
        <dbReference type="ARBA" id="ARBA00022801"/>
    </source>
</evidence>
<evidence type="ECO:0000259" key="7">
    <source>
        <dbReference type="Pfam" id="PF00082"/>
    </source>
</evidence>
<dbReference type="InterPro" id="IPR015500">
    <property type="entry name" value="Peptidase_S8_subtilisin-rel"/>
</dbReference>
<evidence type="ECO:0000256" key="1">
    <source>
        <dbReference type="ARBA" id="ARBA00011073"/>
    </source>
</evidence>
<sequence length="541" mass="58937">MNKSLIKSIAVLGIGGMVSGCSTSAWITADSLSYQSTSPRISELSEAQSQRWGHLDLVRDTVPGMSVNRAYEELIKKKKGQPVIVAVIDSGIDLYHEDLKDILWVNPEEKPGDGIDNDGNGYVDDVHGYNFLGESYHEQLEFARILRLKLGDEALQQKAQEELQAKLPEAKAALPQLQQIEQFVNQAHQNIQKKLGKAYYSLDDLEQYRPQSPQEEQQVGILSQVIGMGQDIPSALSDLQDGIKYYQSQVNYNLNLDFDGRKPVGDNPYDYADTPYGNGNPNIRNGEESHGTHVAGIIAAVRNNKKGVNGVAQSVKIMSLRAVPDGDEYDKDIAYAIRYAADNGAKVINASFGKKFSPNSEWVYDALKYAASKDVLFVHAAGNDGNNLDDPENPNFPNDHLGKNAPEIVDNYLTVGALSPVYGSNMIASFSNYGKENVDIFAPGDQIYSTMPGSEYDFQGGTSMAAPAVAGIAAMIRSYYPQLTAADVKKVIMESGLAVPIRVKVGEEEKTLDQLSKSGKIANLYNALILAGKVAAGQDSL</sequence>
<dbReference type="InterPro" id="IPR000209">
    <property type="entry name" value="Peptidase_S8/S53_dom"/>
</dbReference>
<evidence type="ECO:0000313" key="9">
    <source>
        <dbReference type="Proteomes" id="UP000248917"/>
    </source>
</evidence>
<keyword evidence="3 5" id="KW-0378">Hydrolase</keyword>
<dbReference type="OrthoDB" id="9798386at2"/>
<keyword evidence="4 5" id="KW-0720">Serine protease</keyword>
<accession>A0A326RZR4</accession>
<dbReference type="GO" id="GO:0006508">
    <property type="term" value="P:proteolysis"/>
    <property type="evidence" value="ECO:0007669"/>
    <property type="project" value="UniProtKB-KW"/>
</dbReference>
<keyword evidence="2 5" id="KW-0645">Protease</keyword>
<protein>
    <submittedName>
        <fullName evidence="8">Subtilase family protein</fullName>
    </submittedName>
</protein>
<organism evidence="8 9">
    <name type="scientific">Algoriphagus aquaeductus</name>
    <dbReference type="NCBI Taxonomy" id="475299"/>
    <lineage>
        <taxon>Bacteria</taxon>
        <taxon>Pseudomonadati</taxon>
        <taxon>Bacteroidota</taxon>
        <taxon>Cytophagia</taxon>
        <taxon>Cytophagales</taxon>
        <taxon>Cyclobacteriaceae</taxon>
        <taxon>Algoriphagus</taxon>
    </lineage>
</organism>
<feature type="active site" description="Charge relay system" evidence="5">
    <location>
        <position position="89"/>
    </location>
</feature>
<dbReference type="InterPro" id="IPR036852">
    <property type="entry name" value="Peptidase_S8/S53_dom_sf"/>
</dbReference>
<name>A0A326RZR4_9BACT</name>
<reference evidence="8 9" key="1">
    <citation type="submission" date="2018-06" db="EMBL/GenBank/DDBJ databases">
        <title>Genomic Encyclopedia of Archaeal and Bacterial Type Strains, Phase II (KMG-II): from individual species to whole genera.</title>
        <authorList>
            <person name="Goeker M."/>
        </authorList>
    </citation>
    <scope>NUCLEOTIDE SEQUENCE [LARGE SCALE GENOMIC DNA]</scope>
    <source>
        <strain evidence="8 9">T4</strain>
    </source>
</reference>
<dbReference type="Gene3D" id="3.40.50.200">
    <property type="entry name" value="Peptidase S8/S53 domain"/>
    <property type="match status" value="2"/>
</dbReference>
<dbReference type="InterPro" id="IPR051048">
    <property type="entry name" value="Peptidase_S8/S53_subtilisin"/>
</dbReference>
<dbReference type="PROSITE" id="PS51892">
    <property type="entry name" value="SUBTILASE"/>
    <property type="match status" value="1"/>
</dbReference>
<gene>
    <name evidence="8" type="ORF">CLV31_10264</name>
</gene>
<dbReference type="InterPro" id="IPR023828">
    <property type="entry name" value="Peptidase_S8_Ser-AS"/>
</dbReference>
<dbReference type="PANTHER" id="PTHR43399">
    <property type="entry name" value="SUBTILISIN-RELATED"/>
    <property type="match status" value="1"/>
</dbReference>
<dbReference type="GO" id="GO:0004252">
    <property type="term" value="F:serine-type endopeptidase activity"/>
    <property type="evidence" value="ECO:0007669"/>
    <property type="project" value="UniProtKB-UniRule"/>
</dbReference>
<dbReference type="InterPro" id="IPR022398">
    <property type="entry name" value="Peptidase_S8_His-AS"/>
</dbReference>
<dbReference type="Pfam" id="PF00082">
    <property type="entry name" value="Peptidase_S8"/>
    <property type="match status" value="1"/>
</dbReference>
<dbReference type="PROSITE" id="PS00138">
    <property type="entry name" value="SUBTILASE_SER"/>
    <property type="match status" value="1"/>
</dbReference>
<dbReference type="PROSITE" id="PS00137">
    <property type="entry name" value="SUBTILASE_HIS"/>
    <property type="match status" value="1"/>
</dbReference>
<dbReference type="CDD" id="cd07483">
    <property type="entry name" value="Peptidases_S8_Subtilisin_Novo-like"/>
    <property type="match status" value="1"/>
</dbReference>
<dbReference type="PROSITE" id="PS51257">
    <property type="entry name" value="PROKAR_LIPOPROTEIN"/>
    <property type="match status" value="1"/>
</dbReference>
<dbReference type="RefSeq" id="WP_111391335.1">
    <property type="nucleotide sequence ID" value="NZ_QKTX01000002.1"/>
</dbReference>
<dbReference type="InterPro" id="IPR017308">
    <property type="entry name" value="Pept_S8_subtilisin_bacteroid"/>
</dbReference>
<evidence type="ECO:0000313" key="8">
    <source>
        <dbReference type="EMBL" id="PZV86169.1"/>
    </source>
</evidence>
<dbReference type="PROSITE" id="PS00136">
    <property type="entry name" value="SUBTILASE_ASP"/>
    <property type="match status" value="1"/>
</dbReference>
<dbReference type="Proteomes" id="UP000248917">
    <property type="component" value="Unassembled WGS sequence"/>
</dbReference>
<comment type="caution">
    <text evidence="8">The sequence shown here is derived from an EMBL/GenBank/DDBJ whole genome shotgun (WGS) entry which is preliminary data.</text>
</comment>
<dbReference type="EMBL" id="QKTX01000002">
    <property type="protein sequence ID" value="PZV86169.1"/>
    <property type="molecule type" value="Genomic_DNA"/>
</dbReference>
<feature type="domain" description="Peptidase S8/S53" evidence="7">
    <location>
        <begin position="81"/>
        <end position="495"/>
    </location>
</feature>
<feature type="active site" description="Charge relay system" evidence="5">
    <location>
        <position position="463"/>
    </location>
</feature>
<dbReference type="PIRSF" id="PIRSF037892">
    <property type="entry name" value="Subtilisin_rel_SRU_0565"/>
    <property type="match status" value="1"/>
</dbReference>
<dbReference type="SUPFAM" id="SSF52743">
    <property type="entry name" value="Subtilisin-like"/>
    <property type="match status" value="1"/>
</dbReference>
<keyword evidence="9" id="KW-1185">Reference proteome</keyword>
<dbReference type="PRINTS" id="PR00723">
    <property type="entry name" value="SUBTILISIN"/>
</dbReference>